<comment type="similarity">
    <text evidence="2">Belongs to the TonB-dependent receptor family.</text>
</comment>
<dbReference type="AlphaFoldDB" id="A0A0S7BQF4"/>
<keyword evidence="2" id="KW-0998">Cell outer membrane</keyword>
<dbReference type="Gene3D" id="2.170.130.10">
    <property type="entry name" value="TonB-dependent receptor, plug domain"/>
    <property type="match status" value="1"/>
</dbReference>
<comment type="subcellular location">
    <subcellularLocation>
        <location evidence="2">Cell outer membrane</location>
        <topology evidence="2">Multi-pass membrane protein</topology>
    </subcellularLocation>
</comment>
<evidence type="ECO:0000256" key="3">
    <source>
        <dbReference type="SAM" id="SignalP"/>
    </source>
</evidence>
<dbReference type="NCBIfam" id="TIGR04057">
    <property type="entry name" value="SusC_RagA_signa"/>
    <property type="match status" value="1"/>
</dbReference>
<dbReference type="PANTHER" id="PTHR30069">
    <property type="entry name" value="TONB-DEPENDENT OUTER MEMBRANE RECEPTOR"/>
    <property type="match status" value="1"/>
</dbReference>
<dbReference type="EMBL" id="DF968182">
    <property type="protein sequence ID" value="GAP42445.1"/>
    <property type="molecule type" value="Genomic_DNA"/>
</dbReference>
<keyword evidence="2" id="KW-1134">Transmembrane beta strand</keyword>
<proteinExistence type="inferred from homology"/>
<dbReference type="PROSITE" id="PS52016">
    <property type="entry name" value="TONB_DEPENDENT_REC_3"/>
    <property type="match status" value="1"/>
</dbReference>
<dbReference type="GO" id="GO:0015344">
    <property type="term" value="F:siderophore uptake transmembrane transporter activity"/>
    <property type="evidence" value="ECO:0007669"/>
    <property type="project" value="TreeGrafter"/>
</dbReference>
<dbReference type="OrthoDB" id="2488311at2"/>
<dbReference type="PATRIC" id="fig|1678841.3.peg.653"/>
<evidence type="ECO:0000313" key="5">
    <source>
        <dbReference type="EMBL" id="GAP42445.1"/>
    </source>
</evidence>
<dbReference type="PANTHER" id="PTHR30069:SF29">
    <property type="entry name" value="HEMOGLOBIN AND HEMOGLOBIN-HAPTOGLOBIN-BINDING PROTEIN 1-RELATED"/>
    <property type="match status" value="1"/>
</dbReference>
<feature type="domain" description="TonB-dependent receptor plug" evidence="4">
    <location>
        <begin position="114"/>
        <end position="214"/>
    </location>
</feature>
<keyword evidence="6" id="KW-1185">Reference proteome</keyword>
<dbReference type="RefSeq" id="WP_062038205.1">
    <property type="nucleotide sequence ID" value="NZ_DF968182.1"/>
</dbReference>
<feature type="signal peptide" evidence="3">
    <location>
        <begin position="1"/>
        <end position="20"/>
    </location>
</feature>
<dbReference type="GO" id="GO:0009279">
    <property type="term" value="C:cell outer membrane"/>
    <property type="evidence" value="ECO:0007669"/>
    <property type="project" value="UniProtKB-SubCell"/>
</dbReference>
<sequence length="332" mass="34774">MRIPLYTILLLALISVQANAQGLVSGVVKSASDGSTIPGATVVVKGTTTGTVTDLSGAYSVNVPGGSNTLVFSFVGMKTLEVAIDGRTKIDVSLETDVIGIDEVVVIGYASTRKQDLSVAASTIKIGDNNKGRPASLGNLIQGQMSGVKVTQSGDPTAEAAISIRGKGNKSGDAVLIVVDGVPNAPYNPADIETITVLKDAASSAIYGAHAGSGGVIIITTKQAKEGKLSVEANVWQGVQQAWRLPEVLTSEQFNMVWKDASEAAGKTVPATYDPIQFPYGNVTRTDWVDAIFRIGRMEHYDLTLRGGSKDLKALASISYDNVEGTLIRNFS</sequence>
<dbReference type="SUPFAM" id="SSF56935">
    <property type="entry name" value="Porins"/>
    <property type="match status" value="1"/>
</dbReference>
<dbReference type="InterPro" id="IPR012910">
    <property type="entry name" value="Plug_dom"/>
</dbReference>
<dbReference type="Pfam" id="PF07715">
    <property type="entry name" value="Plug"/>
    <property type="match status" value="1"/>
</dbReference>
<evidence type="ECO:0000256" key="2">
    <source>
        <dbReference type="PROSITE-ProRule" id="PRU01360"/>
    </source>
</evidence>
<feature type="chain" id="PRO_5006633118" evidence="3">
    <location>
        <begin position="21"/>
        <end position="332"/>
    </location>
</feature>
<dbReference type="STRING" id="1678841.TBC1_11574"/>
<evidence type="ECO:0000259" key="4">
    <source>
        <dbReference type="Pfam" id="PF07715"/>
    </source>
</evidence>
<evidence type="ECO:0000256" key="1">
    <source>
        <dbReference type="ARBA" id="ARBA00022729"/>
    </source>
</evidence>
<keyword evidence="1 3" id="KW-0732">Signal</keyword>
<reference evidence="5" key="1">
    <citation type="journal article" date="2015" name="Genome Announc.">
        <title>Draft Genome Sequence of Bacteroidales Strain TBC1, a Novel Isolate from a Methanogenic Wastewater Treatment System.</title>
        <authorList>
            <person name="Tourlousse D.M."/>
            <person name="Matsuura N."/>
            <person name="Sun L."/>
            <person name="Toyonaga M."/>
            <person name="Kuroda K."/>
            <person name="Ohashi A."/>
            <person name="Cruz R."/>
            <person name="Yamaguchi T."/>
            <person name="Sekiguchi Y."/>
        </authorList>
    </citation>
    <scope>NUCLEOTIDE SEQUENCE [LARGE SCALE GENOMIC DNA]</scope>
    <source>
        <strain evidence="5">TBC1</strain>
    </source>
</reference>
<gene>
    <name evidence="5" type="ORF">TBC1_11574</name>
</gene>
<keyword evidence="2" id="KW-0812">Transmembrane</keyword>
<dbReference type="InterPro" id="IPR039426">
    <property type="entry name" value="TonB-dep_rcpt-like"/>
</dbReference>
<dbReference type="Gene3D" id="2.60.40.1120">
    <property type="entry name" value="Carboxypeptidase-like, regulatory domain"/>
    <property type="match status" value="1"/>
</dbReference>
<dbReference type="InterPro" id="IPR023997">
    <property type="entry name" value="TonB-dep_OMP_SusC/RagA_CS"/>
</dbReference>
<evidence type="ECO:0000313" key="6">
    <source>
        <dbReference type="Proteomes" id="UP000053091"/>
    </source>
</evidence>
<protein>
    <submittedName>
        <fullName evidence="5">TonB-dependent outer membrane receptor, SusC/RagA subfamily</fullName>
    </submittedName>
</protein>
<name>A0A0S7BQF4_9BACT</name>
<keyword evidence="2" id="KW-0813">Transport</keyword>
<dbReference type="SUPFAM" id="SSF49464">
    <property type="entry name" value="Carboxypeptidase regulatory domain-like"/>
    <property type="match status" value="1"/>
</dbReference>
<keyword evidence="5" id="KW-0675">Receptor</keyword>
<dbReference type="Pfam" id="PF13715">
    <property type="entry name" value="CarbopepD_reg_2"/>
    <property type="match status" value="1"/>
</dbReference>
<organism evidence="5">
    <name type="scientific">Lentimicrobium saccharophilum</name>
    <dbReference type="NCBI Taxonomy" id="1678841"/>
    <lineage>
        <taxon>Bacteria</taxon>
        <taxon>Pseudomonadati</taxon>
        <taxon>Bacteroidota</taxon>
        <taxon>Bacteroidia</taxon>
        <taxon>Bacteroidales</taxon>
        <taxon>Lentimicrobiaceae</taxon>
        <taxon>Lentimicrobium</taxon>
    </lineage>
</organism>
<dbReference type="Proteomes" id="UP000053091">
    <property type="component" value="Unassembled WGS sequence"/>
</dbReference>
<dbReference type="InterPro" id="IPR008969">
    <property type="entry name" value="CarboxyPept-like_regulatory"/>
</dbReference>
<accession>A0A0S7BQF4</accession>
<dbReference type="GO" id="GO:0044718">
    <property type="term" value="P:siderophore transmembrane transport"/>
    <property type="evidence" value="ECO:0007669"/>
    <property type="project" value="TreeGrafter"/>
</dbReference>
<keyword evidence="2" id="KW-0472">Membrane</keyword>
<dbReference type="InterPro" id="IPR037066">
    <property type="entry name" value="Plug_dom_sf"/>
</dbReference>